<feature type="domain" description="Histidine kinase" evidence="22">
    <location>
        <begin position="501"/>
        <end position="589"/>
    </location>
</feature>
<dbReference type="InterPro" id="IPR011712">
    <property type="entry name" value="Sig_transdc_His_kin_sub3_dim/P"/>
</dbReference>
<dbReference type="Gene3D" id="3.30.565.10">
    <property type="entry name" value="Histidine kinase-like ATPase, C-terminal domain"/>
    <property type="match status" value="1"/>
</dbReference>
<dbReference type="AlphaFoldDB" id="A0A1Y1T1P7"/>
<evidence type="ECO:0000256" key="14">
    <source>
        <dbReference type="ARBA" id="ARBA00023004"/>
    </source>
</evidence>
<dbReference type="Pfam" id="PF07730">
    <property type="entry name" value="HisKA_3"/>
    <property type="match status" value="1"/>
</dbReference>
<keyword evidence="15" id="KW-0902">Two-component regulatory system</keyword>
<evidence type="ECO:0000256" key="9">
    <source>
        <dbReference type="ARBA" id="ARBA00022679"/>
    </source>
</evidence>
<evidence type="ECO:0000256" key="7">
    <source>
        <dbReference type="ARBA" id="ARBA00022490"/>
    </source>
</evidence>
<evidence type="ECO:0000313" key="23">
    <source>
        <dbReference type="EMBL" id="ORL44722.1"/>
    </source>
</evidence>
<evidence type="ECO:0000256" key="12">
    <source>
        <dbReference type="ARBA" id="ARBA00022777"/>
    </source>
</evidence>
<dbReference type="InterPro" id="IPR005467">
    <property type="entry name" value="His_kinase_dom"/>
</dbReference>
<evidence type="ECO:0000313" key="24">
    <source>
        <dbReference type="Proteomes" id="UP000192746"/>
    </source>
</evidence>
<dbReference type="CDD" id="cd16917">
    <property type="entry name" value="HATPase_UhpB-NarQ-NarX-like"/>
    <property type="match status" value="1"/>
</dbReference>
<dbReference type="GO" id="GO:0000155">
    <property type="term" value="F:phosphorelay sensor kinase activity"/>
    <property type="evidence" value="ECO:0007669"/>
    <property type="project" value="InterPro"/>
</dbReference>
<dbReference type="PANTHER" id="PTHR24421:SF10">
    <property type="entry name" value="NITRATE_NITRITE SENSOR PROTEIN NARQ"/>
    <property type="match status" value="1"/>
</dbReference>
<keyword evidence="6" id="KW-0004">4Fe-4S</keyword>
<dbReference type="GO" id="GO:0046983">
    <property type="term" value="F:protein dimerization activity"/>
    <property type="evidence" value="ECO:0007669"/>
    <property type="project" value="InterPro"/>
</dbReference>
<evidence type="ECO:0000256" key="17">
    <source>
        <dbReference type="ARBA" id="ARBA00024827"/>
    </source>
</evidence>
<evidence type="ECO:0000256" key="1">
    <source>
        <dbReference type="ARBA" id="ARBA00000085"/>
    </source>
</evidence>
<keyword evidence="24" id="KW-1185">Reference proteome</keyword>
<comment type="catalytic activity">
    <reaction evidence="1">
        <text>ATP + protein L-histidine = ADP + protein N-phospho-L-histidine.</text>
        <dbReference type="EC" id="2.7.13.3"/>
    </reaction>
</comment>
<dbReference type="PANTHER" id="PTHR24421">
    <property type="entry name" value="NITRATE/NITRITE SENSOR PROTEIN NARX-RELATED"/>
    <property type="match status" value="1"/>
</dbReference>
<dbReference type="PROSITE" id="PS51257">
    <property type="entry name" value="PROKAR_LIPOPROTEIN"/>
    <property type="match status" value="1"/>
</dbReference>
<feature type="coiled-coil region" evidence="19">
    <location>
        <begin position="352"/>
        <end position="379"/>
    </location>
</feature>
<comment type="function">
    <text evidence="17">Member of the two-component regulatory system NreB/NreC involved in the control of dissimilatory nitrate/nitrite reduction in response to oxygen. NreB functions as a direct oxygen sensor histidine kinase which is autophosphorylated, in the absence of oxygen, probably at the conserved histidine residue, and transfers its phosphate group probably to a conserved aspartate residue of NreC. NreB/NreC activates the expression of the nitrate (narGHJI) and nitrite (nir) reductase operons, as well as the putative nitrate transporter gene narT.</text>
</comment>
<keyword evidence="19" id="KW-0175">Coiled coil</keyword>
<evidence type="ECO:0000256" key="20">
    <source>
        <dbReference type="SAM" id="Phobius"/>
    </source>
</evidence>
<keyword evidence="10" id="KW-0479">Metal-binding</keyword>
<feature type="signal peptide" evidence="21">
    <location>
        <begin position="1"/>
        <end position="20"/>
    </location>
</feature>
<dbReference type="InterPro" id="IPR036890">
    <property type="entry name" value="HATPase_C_sf"/>
</dbReference>
<dbReference type="GO" id="GO:0005737">
    <property type="term" value="C:cytoplasm"/>
    <property type="evidence" value="ECO:0007669"/>
    <property type="project" value="UniProtKB-SubCell"/>
</dbReference>
<dbReference type="PROSITE" id="PS50109">
    <property type="entry name" value="HIS_KIN"/>
    <property type="match status" value="1"/>
</dbReference>
<dbReference type="InterPro" id="IPR050482">
    <property type="entry name" value="Sensor_HK_TwoCompSys"/>
</dbReference>
<evidence type="ECO:0000256" key="18">
    <source>
        <dbReference type="ARBA" id="ARBA00030800"/>
    </source>
</evidence>
<keyword evidence="11" id="KW-0547">Nucleotide-binding</keyword>
<evidence type="ECO:0000256" key="5">
    <source>
        <dbReference type="ARBA" id="ARBA00017322"/>
    </source>
</evidence>
<comment type="subcellular location">
    <subcellularLocation>
        <location evidence="3">Cytoplasm</location>
    </subcellularLocation>
</comment>
<dbReference type="GO" id="GO:0051539">
    <property type="term" value="F:4 iron, 4 sulfur cluster binding"/>
    <property type="evidence" value="ECO:0007669"/>
    <property type="project" value="UniProtKB-KW"/>
</dbReference>
<evidence type="ECO:0000256" key="11">
    <source>
        <dbReference type="ARBA" id="ARBA00022741"/>
    </source>
</evidence>
<dbReference type="SUPFAM" id="SSF48452">
    <property type="entry name" value="TPR-like"/>
    <property type="match status" value="1"/>
</dbReference>
<reference evidence="23 24" key="1">
    <citation type="submission" date="2013-04" db="EMBL/GenBank/DDBJ databases">
        <title>Zunongwangia sp. 22II14-10F7 Genome Sequencing.</title>
        <authorList>
            <person name="Lai Q."/>
            <person name="Shao Z."/>
        </authorList>
    </citation>
    <scope>NUCLEOTIDE SEQUENCE [LARGE SCALE GENOMIC DNA]</scope>
    <source>
        <strain evidence="23 24">22II14-10F7</strain>
    </source>
</reference>
<dbReference type="Pfam" id="PF02518">
    <property type="entry name" value="HATPase_c"/>
    <property type="match status" value="1"/>
</dbReference>
<keyword evidence="12 23" id="KW-0418">Kinase</keyword>
<keyword evidence="14" id="KW-0408">Iron</keyword>
<dbReference type="GO" id="GO:0005524">
    <property type="term" value="F:ATP binding"/>
    <property type="evidence" value="ECO:0007669"/>
    <property type="project" value="UniProtKB-KW"/>
</dbReference>
<dbReference type="EC" id="2.7.13.3" evidence="4"/>
<evidence type="ECO:0000259" key="22">
    <source>
        <dbReference type="PROSITE" id="PS50109"/>
    </source>
</evidence>
<dbReference type="STRING" id="1185767.IIF7_14459"/>
<name>A0A1Y1T1P7_9FLAO</name>
<feature type="transmembrane region" description="Helical" evidence="20">
    <location>
        <begin position="328"/>
        <end position="348"/>
    </location>
</feature>
<evidence type="ECO:0000256" key="6">
    <source>
        <dbReference type="ARBA" id="ARBA00022485"/>
    </source>
</evidence>
<dbReference type="InterPro" id="IPR003594">
    <property type="entry name" value="HATPase_dom"/>
</dbReference>
<keyword evidence="13" id="KW-0067">ATP-binding</keyword>
<evidence type="ECO:0000256" key="3">
    <source>
        <dbReference type="ARBA" id="ARBA00004496"/>
    </source>
</evidence>
<dbReference type="Proteomes" id="UP000192746">
    <property type="component" value="Unassembled WGS sequence"/>
</dbReference>
<evidence type="ECO:0000256" key="10">
    <source>
        <dbReference type="ARBA" id="ARBA00022723"/>
    </source>
</evidence>
<dbReference type="SMART" id="SM00387">
    <property type="entry name" value="HATPase_c"/>
    <property type="match status" value="1"/>
</dbReference>
<dbReference type="Gene3D" id="1.20.5.1930">
    <property type="match status" value="1"/>
</dbReference>
<organism evidence="23 24">
    <name type="scientific">Zunongwangia atlantica 22II14-10F7</name>
    <dbReference type="NCBI Taxonomy" id="1185767"/>
    <lineage>
        <taxon>Bacteria</taxon>
        <taxon>Pseudomonadati</taxon>
        <taxon>Bacteroidota</taxon>
        <taxon>Flavobacteriia</taxon>
        <taxon>Flavobacteriales</taxon>
        <taxon>Flavobacteriaceae</taxon>
        <taxon>Zunongwangia</taxon>
    </lineage>
</organism>
<sequence length="589" mass="67611">MKKLLVFCGFLIFGLASCFAQQQLLDEAEASKEADNYQLSLDILSQIDTNSLSIPQKARFYYLQSANHKFKKEDSDAYPLLLKARKLYTELDSLEKVATINLELFQVVRNIGSEHLNYNEYIDAYVDYHLSQNDSENLRKAYIRIAANFARNAVPDSAIGYFRKALYIAKEDKDSLAEAHMLSNIGVIYMEFTPRKDSAYYYLTLSRPLFQKFGSINHQKNNYLNFGSLNKKLGNYDEAIFNYLKADSLLNLQKDYRISRKQFLYDLIAKTYELDEQPAKALEYYKLTQAYQDSLNLQEQEKAIYDIQTKYEVQKKENENLQLKQSRFWLISGVILLVLLLVATYLVYRNRMAKKQLEIKQSALEKNQLEKQLKDQELAGLDAMIEGQEKERQRIANDLHDNLGGLLATLKLHFHNLKTKTDRLRDEQDELFKATNSLLDETYQQVRNYAHQRNAGLKTSEGLVPSIKNFASKVSVGNNLVVQVEDHDMEGRLENSVEITIFRIVQELITNVIKHAQASEIIVHLTSFEDHINIMVEDNGKGFDPSIIKDNDGMGLASIIKRVEHLGGNVDIDSQSGSGTTVILNIPRT</sequence>
<accession>A0A1Y1T1P7</accession>
<evidence type="ECO:0000256" key="15">
    <source>
        <dbReference type="ARBA" id="ARBA00023012"/>
    </source>
</evidence>
<evidence type="ECO:0000256" key="16">
    <source>
        <dbReference type="ARBA" id="ARBA00023014"/>
    </source>
</evidence>
<keyword evidence="8" id="KW-0597">Phosphoprotein</keyword>
<keyword evidence="20" id="KW-1133">Transmembrane helix</keyword>
<keyword evidence="9" id="KW-0808">Transferase</keyword>
<dbReference type="GO" id="GO:0046872">
    <property type="term" value="F:metal ion binding"/>
    <property type="evidence" value="ECO:0007669"/>
    <property type="project" value="UniProtKB-KW"/>
</dbReference>
<evidence type="ECO:0000256" key="8">
    <source>
        <dbReference type="ARBA" id="ARBA00022553"/>
    </source>
</evidence>
<dbReference type="OrthoDB" id="9760839at2"/>
<dbReference type="Gene3D" id="1.25.40.10">
    <property type="entry name" value="Tetratricopeptide repeat domain"/>
    <property type="match status" value="1"/>
</dbReference>
<dbReference type="InterPro" id="IPR011990">
    <property type="entry name" value="TPR-like_helical_dom_sf"/>
</dbReference>
<comment type="caution">
    <text evidence="23">The sequence shown here is derived from an EMBL/GenBank/DDBJ whole genome shotgun (WGS) entry which is preliminary data.</text>
</comment>
<evidence type="ECO:0000256" key="13">
    <source>
        <dbReference type="ARBA" id="ARBA00022840"/>
    </source>
</evidence>
<dbReference type="SUPFAM" id="SSF55874">
    <property type="entry name" value="ATPase domain of HSP90 chaperone/DNA topoisomerase II/histidine kinase"/>
    <property type="match status" value="1"/>
</dbReference>
<keyword evidence="20" id="KW-0472">Membrane</keyword>
<evidence type="ECO:0000256" key="4">
    <source>
        <dbReference type="ARBA" id="ARBA00012438"/>
    </source>
</evidence>
<protein>
    <recommendedName>
        <fullName evidence="5">Oxygen sensor histidine kinase NreB</fullName>
        <ecNumber evidence="4">2.7.13.3</ecNumber>
    </recommendedName>
    <alternativeName>
        <fullName evidence="18">Nitrogen regulation protein B</fullName>
    </alternativeName>
</protein>
<comment type="cofactor">
    <cofactor evidence="2">
        <name>[4Fe-4S] cluster</name>
        <dbReference type="ChEBI" id="CHEBI:49883"/>
    </cofactor>
</comment>
<dbReference type="RefSeq" id="WP_084842416.1">
    <property type="nucleotide sequence ID" value="NZ_ARYN01000013.1"/>
</dbReference>
<dbReference type="EMBL" id="ARYN01000013">
    <property type="protein sequence ID" value="ORL44722.1"/>
    <property type="molecule type" value="Genomic_DNA"/>
</dbReference>
<feature type="chain" id="PRO_5012530746" description="Oxygen sensor histidine kinase NreB" evidence="21">
    <location>
        <begin position="21"/>
        <end position="589"/>
    </location>
</feature>
<gene>
    <name evidence="23" type="ORF">IIF7_14459</name>
</gene>
<keyword evidence="21" id="KW-0732">Signal</keyword>
<keyword evidence="7" id="KW-0963">Cytoplasm</keyword>
<dbReference type="PRINTS" id="PR00344">
    <property type="entry name" value="BCTRLSENSOR"/>
</dbReference>
<evidence type="ECO:0000256" key="2">
    <source>
        <dbReference type="ARBA" id="ARBA00001966"/>
    </source>
</evidence>
<keyword evidence="16" id="KW-0411">Iron-sulfur</keyword>
<keyword evidence="20" id="KW-0812">Transmembrane</keyword>
<proteinExistence type="predicted"/>
<evidence type="ECO:0000256" key="19">
    <source>
        <dbReference type="SAM" id="Coils"/>
    </source>
</evidence>
<dbReference type="InterPro" id="IPR004358">
    <property type="entry name" value="Sig_transdc_His_kin-like_C"/>
</dbReference>
<evidence type="ECO:0000256" key="21">
    <source>
        <dbReference type="SAM" id="SignalP"/>
    </source>
</evidence>
<dbReference type="GO" id="GO:0016020">
    <property type="term" value="C:membrane"/>
    <property type="evidence" value="ECO:0007669"/>
    <property type="project" value="InterPro"/>
</dbReference>